<dbReference type="InterPro" id="IPR036397">
    <property type="entry name" value="RNaseH_sf"/>
</dbReference>
<dbReference type="SUPFAM" id="SSF53098">
    <property type="entry name" value="Ribonuclease H-like"/>
    <property type="match status" value="1"/>
</dbReference>
<dbReference type="Gene3D" id="1.25.40.20">
    <property type="entry name" value="Ankyrin repeat-containing domain"/>
    <property type="match status" value="1"/>
</dbReference>
<dbReference type="FunFam" id="1.10.340.70:FF:000001">
    <property type="entry name" value="Retrovirus-related Pol polyprotein from transposon gypsy-like Protein"/>
    <property type="match status" value="1"/>
</dbReference>
<dbReference type="PROSITE" id="PS50088">
    <property type="entry name" value="ANK_REPEAT"/>
    <property type="match status" value="3"/>
</dbReference>
<gene>
    <name evidence="3" type="ORF">MEDL_32932</name>
</gene>
<dbReference type="Pfam" id="PF17921">
    <property type="entry name" value="Integrase_H2C2"/>
    <property type="match status" value="1"/>
</dbReference>
<dbReference type="PANTHER" id="PTHR37984:SF15">
    <property type="entry name" value="INTEGRASE CATALYTIC DOMAIN-CONTAINING PROTEIN"/>
    <property type="match status" value="1"/>
</dbReference>
<evidence type="ECO:0000259" key="2">
    <source>
        <dbReference type="PROSITE" id="PS50994"/>
    </source>
</evidence>
<dbReference type="Gene3D" id="3.30.420.10">
    <property type="entry name" value="Ribonuclease H-like superfamily/Ribonuclease H"/>
    <property type="match status" value="1"/>
</dbReference>
<dbReference type="PROSITE" id="PS50297">
    <property type="entry name" value="ANK_REP_REGION"/>
    <property type="match status" value="2"/>
</dbReference>
<keyword evidence="1" id="KW-0040">ANK repeat</keyword>
<dbReference type="SMART" id="SM00248">
    <property type="entry name" value="ANK"/>
    <property type="match status" value="3"/>
</dbReference>
<keyword evidence="4" id="KW-1185">Reference proteome</keyword>
<dbReference type="Pfam" id="PF12796">
    <property type="entry name" value="Ank_2"/>
    <property type="match status" value="1"/>
</dbReference>
<dbReference type="SUPFAM" id="SSF48403">
    <property type="entry name" value="Ankyrin repeat"/>
    <property type="match status" value="1"/>
</dbReference>
<dbReference type="InterPro" id="IPR012337">
    <property type="entry name" value="RNaseH-like_sf"/>
</dbReference>
<dbReference type="OrthoDB" id="6091944at2759"/>
<feature type="repeat" description="ANK" evidence="1">
    <location>
        <begin position="97"/>
        <end position="129"/>
    </location>
</feature>
<organism evidence="3 4">
    <name type="scientific">Mytilus edulis</name>
    <name type="common">Blue mussel</name>
    <dbReference type="NCBI Taxonomy" id="6550"/>
    <lineage>
        <taxon>Eukaryota</taxon>
        <taxon>Metazoa</taxon>
        <taxon>Spiralia</taxon>
        <taxon>Lophotrochozoa</taxon>
        <taxon>Mollusca</taxon>
        <taxon>Bivalvia</taxon>
        <taxon>Autobranchia</taxon>
        <taxon>Pteriomorphia</taxon>
        <taxon>Mytilida</taxon>
        <taxon>Mytiloidea</taxon>
        <taxon>Mytilidae</taxon>
        <taxon>Mytilinae</taxon>
        <taxon>Mytilus</taxon>
    </lineage>
</organism>
<dbReference type="InterPro" id="IPR041588">
    <property type="entry name" value="Integrase_H2C2"/>
</dbReference>
<dbReference type="InterPro" id="IPR001584">
    <property type="entry name" value="Integrase_cat-core"/>
</dbReference>
<dbReference type="InterPro" id="IPR036770">
    <property type="entry name" value="Ankyrin_rpt-contain_sf"/>
</dbReference>
<reference evidence="3" key="1">
    <citation type="submission" date="2021-03" db="EMBL/GenBank/DDBJ databases">
        <authorList>
            <person name="Bekaert M."/>
        </authorList>
    </citation>
    <scope>NUCLEOTIDE SEQUENCE</scope>
</reference>
<dbReference type="Pfam" id="PF00665">
    <property type="entry name" value="rve"/>
    <property type="match status" value="1"/>
</dbReference>
<dbReference type="GO" id="GO:0015074">
    <property type="term" value="P:DNA integration"/>
    <property type="evidence" value="ECO:0007669"/>
    <property type="project" value="InterPro"/>
</dbReference>
<dbReference type="InterPro" id="IPR050951">
    <property type="entry name" value="Retrovirus_Pol_polyprotein"/>
</dbReference>
<name>A0A8S3SHB9_MYTED</name>
<evidence type="ECO:0000313" key="4">
    <source>
        <dbReference type="Proteomes" id="UP000683360"/>
    </source>
</evidence>
<dbReference type="Proteomes" id="UP000683360">
    <property type="component" value="Unassembled WGS sequence"/>
</dbReference>
<dbReference type="GO" id="GO:0003676">
    <property type="term" value="F:nucleic acid binding"/>
    <property type="evidence" value="ECO:0007669"/>
    <property type="project" value="InterPro"/>
</dbReference>
<feature type="repeat" description="ANK" evidence="1">
    <location>
        <begin position="64"/>
        <end position="96"/>
    </location>
</feature>
<dbReference type="PANTHER" id="PTHR37984">
    <property type="entry name" value="PROTEIN CBG26694"/>
    <property type="match status" value="1"/>
</dbReference>
<evidence type="ECO:0000256" key="1">
    <source>
        <dbReference type="PROSITE-ProRule" id="PRU00023"/>
    </source>
</evidence>
<accession>A0A8S3SHB9</accession>
<dbReference type="Gene3D" id="1.10.340.70">
    <property type="match status" value="1"/>
</dbReference>
<dbReference type="EMBL" id="CAJPWZ010001629">
    <property type="protein sequence ID" value="CAG2219390.1"/>
    <property type="molecule type" value="Genomic_DNA"/>
</dbReference>
<proteinExistence type="predicted"/>
<protein>
    <recommendedName>
        <fullName evidence="2">Integrase catalytic domain-containing protein</fullName>
    </recommendedName>
</protein>
<feature type="domain" description="Integrase catalytic" evidence="2">
    <location>
        <begin position="204"/>
        <end position="316"/>
    </location>
</feature>
<dbReference type="PRINTS" id="PR01415">
    <property type="entry name" value="ANKYRIN"/>
</dbReference>
<dbReference type="AlphaFoldDB" id="A0A8S3SHB9"/>
<evidence type="ECO:0000313" key="3">
    <source>
        <dbReference type="EMBL" id="CAG2219390.1"/>
    </source>
</evidence>
<dbReference type="InterPro" id="IPR002110">
    <property type="entry name" value="Ankyrin_rpt"/>
</dbReference>
<dbReference type="PROSITE" id="PS50994">
    <property type="entry name" value="INTEGRASE"/>
    <property type="match status" value="1"/>
</dbReference>
<comment type="caution">
    <text evidence="3">The sequence shown here is derived from an EMBL/GenBank/DDBJ whole genome shotgun (WGS) entry which is preliminary data.</text>
</comment>
<sequence length="316" mass="35365">MNFQNRDVICSTTQVNITNECGNQVLGDTPLHEGINSYYNQGNMVMMVESLIRLGANVSVSNNKGVTPLHKAATEGNVEIAELLIRNKADVNAPDNVGVTPLHEAAAKGNVKIAEMLIRNKADVYAPGNDAHIPLSERKKVLQFSHDDKCSAHLGIHKTLAKIRQSYYWPGLQNDVRTYINGCDKCAKRKSPQKFKRATMALVGANGPMERIATYILGELPETESGNKYILVVSDYYTKWTESFAMPNMEAKTVAKIIVEEVIVRIGVPHLIHPDQGRQFESLLFQEMCCILNIKKTRTTPYHPKSDDMMERFNCK</sequence>
<feature type="repeat" description="ANK" evidence="1">
    <location>
        <begin position="26"/>
        <end position="63"/>
    </location>
</feature>